<evidence type="ECO:0000256" key="2">
    <source>
        <dbReference type="ARBA" id="ARBA00023267"/>
    </source>
</evidence>
<dbReference type="GO" id="GO:0004077">
    <property type="term" value="F:biotin--[biotin carboxyl-carrier protein] ligase activity"/>
    <property type="evidence" value="ECO:0007669"/>
    <property type="project" value="UniProtKB-EC"/>
</dbReference>
<dbReference type="Gene3D" id="2.30.30.100">
    <property type="match status" value="1"/>
</dbReference>
<gene>
    <name evidence="5" type="ORF">GCM10011399_04780</name>
</gene>
<sequence length="305" mass="31231">MNLPQSEAVVPRLVWLAESASTNTELVAAVTGPDAASWPDLSVMLTDNQTAGRGRLGRVWSAPAGASLAISVLVRPSKPLPIESLAWLPLVAGVAMSRAVNEILGVTPVADDGESSADADDAHPYRELSVADITANEAIEDAAAVSPAAAVATVKWPNDVLIGRAKVSGILSELLPGATGVVVGSGVNLFLTEEQLPVPTATSIALAGGVDFTADDLLSAYLRSFTELYELFVLWGGDAAESGIAAIVADACSTLGQPVSVELPAGDVLTGIASGLDESGRLVVVRDTDARTIAVSAGDVTHLRY</sequence>
<dbReference type="EMBL" id="BMGP01000001">
    <property type="protein sequence ID" value="GGF13932.1"/>
    <property type="molecule type" value="Genomic_DNA"/>
</dbReference>
<feature type="domain" description="BPL/LPL catalytic" evidence="4">
    <location>
        <begin position="8"/>
        <end position="233"/>
    </location>
</feature>
<evidence type="ECO:0000256" key="1">
    <source>
        <dbReference type="ARBA" id="ARBA00022598"/>
    </source>
</evidence>
<dbReference type="InterPro" id="IPR004408">
    <property type="entry name" value="Biotin_CoA_COase_ligase"/>
</dbReference>
<accession>A0A917B0H0</accession>
<dbReference type="Pfam" id="PF02237">
    <property type="entry name" value="BPL_C"/>
    <property type="match status" value="1"/>
</dbReference>
<dbReference type="InterPro" id="IPR004143">
    <property type="entry name" value="BPL_LPL_catalytic"/>
</dbReference>
<dbReference type="Pfam" id="PF03099">
    <property type="entry name" value="BPL_LplA_LipB"/>
    <property type="match status" value="1"/>
</dbReference>
<proteinExistence type="predicted"/>
<keyword evidence="1 5" id="KW-0436">Ligase</keyword>
<evidence type="ECO:0000259" key="4">
    <source>
        <dbReference type="PROSITE" id="PS51733"/>
    </source>
</evidence>
<dbReference type="PANTHER" id="PTHR12835:SF5">
    <property type="entry name" value="BIOTIN--PROTEIN LIGASE"/>
    <property type="match status" value="1"/>
</dbReference>
<evidence type="ECO:0000313" key="5">
    <source>
        <dbReference type="EMBL" id="GGF13932.1"/>
    </source>
</evidence>
<name>A0A917B0H0_9MICO</name>
<keyword evidence="6" id="KW-1185">Reference proteome</keyword>
<dbReference type="InterPro" id="IPR045864">
    <property type="entry name" value="aa-tRNA-synth_II/BPL/LPL"/>
</dbReference>
<comment type="caution">
    <text evidence="5">The sequence shown here is derived from an EMBL/GenBank/DDBJ whole genome shotgun (WGS) entry which is preliminary data.</text>
</comment>
<protein>
    <recommendedName>
        <fullName evidence="3">biotin--[biotin carboxyl-carrier protein] ligase</fullName>
        <ecNumber evidence="3">6.3.4.15</ecNumber>
    </recommendedName>
</protein>
<dbReference type="InterPro" id="IPR003142">
    <property type="entry name" value="BPL_C"/>
</dbReference>
<evidence type="ECO:0000256" key="3">
    <source>
        <dbReference type="ARBA" id="ARBA00024227"/>
    </source>
</evidence>
<dbReference type="GO" id="GO:0005737">
    <property type="term" value="C:cytoplasm"/>
    <property type="evidence" value="ECO:0007669"/>
    <property type="project" value="TreeGrafter"/>
</dbReference>
<dbReference type="RefSeq" id="WP_188673072.1">
    <property type="nucleotide sequence ID" value="NZ_BMGP01000001.1"/>
</dbReference>
<dbReference type="AlphaFoldDB" id="A0A917B0H0"/>
<dbReference type="Proteomes" id="UP000598775">
    <property type="component" value="Unassembled WGS sequence"/>
</dbReference>
<evidence type="ECO:0000313" key="6">
    <source>
        <dbReference type="Proteomes" id="UP000598775"/>
    </source>
</evidence>
<dbReference type="EC" id="6.3.4.15" evidence="3"/>
<keyword evidence="2" id="KW-0092">Biotin</keyword>
<dbReference type="Gene3D" id="3.30.930.10">
    <property type="entry name" value="Bira Bifunctional Protein, Domain 2"/>
    <property type="match status" value="1"/>
</dbReference>
<organism evidence="5 6">
    <name type="scientific">Subtercola lobariae</name>
    <dbReference type="NCBI Taxonomy" id="1588641"/>
    <lineage>
        <taxon>Bacteria</taxon>
        <taxon>Bacillati</taxon>
        <taxon>Actinomycetota</taxon>
        <taxon>Actinomycetes</taxon>
        <taxon>Micrococcales</taxon>
        <taxon>Microbacteriaceae</taxon>
        <taxon>Subtercola</taxon>
    </lineage>
</organism>
<dbReference type="PANTHER" id="PTHR12835">
    <property type="entry name" value="BIOTIN PROTEIN LIGASE"/>
    <property type="match status" value="1"/>
</dbReference>
<dbReference type="PROSITE" id="PS51733">
    <property type="entry name" value="BPL_LPL_CATALYTIC"/>
    <property type="match status" value="1"/>
</dbReference>
<dbReference type="SUPFAM" id="SSF55681">
    <property type="entry name" value="Class II aaRS and biotin synthetases"/>
    <property type="match status" value="2"/>
</dbReference>
<dbReference type="CDD" id="cd16442">
    <property type="entry name" value="BPL"/>
    <property type="match status" value="1"/>
</dbReference>
<reference evidence="5 6" key="1">
    <citation type="journal article" date="2014" name="Int. J. Syst. Evol. Microbiol.">
        <title>Complete genome sequence of Corynebacterium casei LMG S-19264T (=DSM 44701T), isolated from a smear-ripened cheese.</title>
        <authorList>
            <consortium name="US DOE Joint Genome Institute (JGI-PGF)"/>
            <person name="Walter F."/>
            <person name="Albersmeier A."/>
            <person name="Kalinowski J."/>
            <person name="Ruckert C."/>
        </authorList>
    </citation>
    <scope>NUCLEOTIDE SEQUENCE [LARGE SCALE GENOMIC DNA]</scope>
    <source>
        <strain evidence="5 6">CGMCC 1.12976</strain>
    </source>
</reference>